<comment type="caution">
    <text evidence="4">The sequence shown here is derived from an EMBL/GenBank/DDBJ whole genome shotgun (WGS) entry which is preliminary data.</text>
</comment>
<dbReference type="InterPro" id="IPR007705">
    <property type="entry name" value="Vesicle_trsprt_v-SNARE_N"/>
</dbReference>
<evidence type="ECO:0000256" key="2">
    <source>
        <dbReference type="ARBA" id="ARBA00022927"/>
    </source>
</evidence>
<evidence type="ECO:0000313" key="4">
    <source>
        <dbReference type="EMBL" id="CAH8359538.1"/>
    </source>
</evidence>
<proteinExistence type="inferred from homology"/>
<dbReference type="GO" id="GO:0015031">
    <property type="term" value="P:protein transport"/>
    <property type="evidence" value="ECO:0007669"/>
    <property type="project" value="UniProtKB-KW"/>
</dbReference>
<name>A0ABC8KK48_ERUVS</name>
<evidence type="ECO:0000313" key="5">
    <source>
        <dbReference type="Proteomes" id="UP001642260"/>
    </source>
</evidence>
<dbReference type="SUPFAM" id="SSF47661">
    <property type="entry name" value="t-snare proteins"/>
    <property type="match status" value="1"/>
</dbReference>
<gene>
    <name evidence="4" type="ORF">ERUC_LOCUS25294</name>
</gene>
<dbReference type="InterPro" id="IPR038407">
    <property type="entry name" value="v-SNARE_N_sf"/>
</dbReference>
<protein>
    <recommendedName>
        <fullName evidence="3">Vesicle transport v-SNARE N-terminal domain-containing protein</fullName>
    </recommendedName>
</protein>
<comment type="similarity">
    <text evidence="1">Belongs to the VTI1 family.</text>
</comment>
<reference evidence="4 5" key="1">
    <citation type="submission" date="2022-03" db="EMBL/GenBank/DDBJ databases">
        <authorList>
            <person name="Macdonald S."/>
            <person name="Ahmed S."/>
            <person name="Newling K."/>
        </authorList>
    </citation>
    <scope>NUCLEOTIDE SEQUENCE [LARGE SCALE GENOMIC DNA]</scope>
</reference>
<keyword evidence="5" id="KW-1185">Reference proteome</keyword>
<dbReference type="InterPro" id="IPR010989">
    <property type="entry name" value="SNARE"/>
</dbReference>
<keyword evidence="2" id="KW-0813">Transport</keyword>
<evidence type="ECO:0000259" key="3">
    <source>
        <dbReference type="Pfam" id="PF05008"/>
    </source>
</evidence>
<dbReference type="Pfam" id="PF05008">
    <property type="entry name" value="V-SNARE"/>
    <property type="match status" value="1"/>
</dbReference>
<keyword evidence="2" id="KW-0653">Protein transport</keyword>
<sequence length="103" mass="11787">MVAAMNSDVLQALHQSLQKISFASLLSHEEEKKGKLAEIKYVLDELIRKMDLEARSLQQSADAVCLFKLREYKADSDKNKADLKPVEERFQTNVVARCQPVYM</sequence>
<dbReference type="EMBL" id="CAKOAT010265044">
    <property type="protein sequence ID" value="CAH8359538.1"/>
    <property type="molecule type" value="Genomic_DNA"/>
</dbReference>
<organism evidence="4 5">
    <name type="scientific">Eruca vesicaria subsp. sativa</name>
    <name type="common">Garden rocket</name>
    <name type="synonym">Eruca sativa</name>
    <dbReference type="NCBI Taxonomy" id="29727"/>
    <lineage>
        <taxon>Eukaryota</taxon>
        <taxon>Viridiplantae</taxon>
        <taxon>Streptophyta</taxon>
        <taxon>Embryophyta</taxon>
        <taxon>Tracheophyta</taxon>
        <taxon>Spermatophyta</taxon>
        <taxon>Magnoliopsida</taxon>
        <taxon>eudicotyledons</taxon>
        <taxon>Gunneridae</taxon>
        <taxon>Pentapetalae</taxon>
        <taxon>rosids</taxon>
        <taxon>malvids</taxon>
        <taxon>Brassicales</taxon>
        <taxon>Brassicaceae</taxon>
        <taxon>Brassiceae</taxon>
        <taxon>Eruca</taxon>
    </lineage>
</organism>
<evidence type="ECO:0000256" key="1">
    <source>
        <dbReference type="ARBA" id="ARBA00006108"/>
    </source>
</evidence>
<feature type="domain" description="Vesicle transport v-SNARE N-terminal" evidence="3">
    <location>
        <begin position="5"/>
        <end position="84"/>
    </location>
</feature>
<dbReference type="Gene3D" id="1.20.58.400">
    <property type="entry name" value="t-snare proteins"/>
    <property type="match status" value="1"/>
</dbReference>
<accession>A0ABC8KK48</accession>
<dbReference type="Proteomes" id="UP001642260">
    <property type="component" value="Unassembled WGS sequence"/>
</dbReference>
<dbReference type="AlphaFoldDB" id="A0ABC8KK48"/>